<comment type="caution">
    <text evidence="1">The sequence shown here is derived from an EMBL/GenBank/DDBJ whole genome shotgun (WGS) entry which is preliminary data.</text>
</comment>
<name>A0A9P6ABH5_PLEER</name>
<dbReference type="Proteomes" id="UP000807025">
    <property type="component" value="Unassembled WGS sequence"/>
</dbReference>
<organism evidence="1 2">
    <name type="scientific">Pleurotus eryngii</name>
    <name type="common">Boletus of the steppes</name>
    <dbReference type="NCBI Taxonomy" id="5323"/>
    <lineage>
        <taxon>Eukaryota</taxon>
        <taxon>Fungi</taxon>
        <taxon>Dikarya</taxon>
        <taxon>Basidiomycota</taxon>
        <taxon>Agaricomycotina</taxon>
        <taxon>Agaricomycetes</taxon>
        <taxon>Agaricomycetidae</taxon>
        <taxon>Agaricales</taxon>
        <taxon>Pleurotineae</taxon>
        <taxon>Pleurotaceae</taxon>
        <taxon>Pleurotus</taxon>
    </lineage>
</organism>
<gene>
    <name evidence="1" type="ORF">BDN71DRAFT_1426712</name>
</gene>
<evidence type="ECO:0000313" key="2">
    <source>
        <dbReference type="Proteomes" id="UP000807025"/>
    </source>
</evidence>
<reference evidence="1" key="1">
    <citation type="submission" date="2020-11" db="EMBL/GenBank/DDBJ databases">
        <authorList>
            <consortium name="DOE Joint Genome Institute"/>
            <person name="Ahrendt S."/>
            <person name="Riley R."/>
            <person name="Andreopoulos W."/>
            <person name="Labutti K."/>
            <person name="Pangilinan J."/>
            <person name="Ruiz-Duenas F.J."/>
            <person name="Barrasa J.M."/>
            <person name="Sanchez-Garcia M."/>
            <person name="Camarero S."/>
            <person name="Miyauchi S."/>
            <person name="Serrano A."/>
            <person name="Linde D."/>
            <person name="Babiker R."/>
            <person name="Drula E."/>
            <person name="Ayuso-Fernandez I."/>
            <person name="Pacheco R."/>
            <person name="Padilla G."/>
            <person name="Ferreira P."/>
            <person name="Barriuso J."/>
            <person name="Kellner H."/>
            <person name="Castanera R."/>
            <person name="Alfaro M."/>
            <person name="Ramirez L."/>
            <person name="Pisabarro A.G."/>
            <person name="Kuo A."/>
            <person name="Tritt A."/>
            <person name="Lipzen A."/>
            <person name="He G."/>
            <person name="Yan M."/>
            <person name="Ng V."/>
            <person name="Cullen D."/>
            <person name="Martin F."/>
            <person name="Rosso M.-N."/>
            <person name="Henrissat B."/>
            <person name="Hibbett D."/>
            <person name="Martinez A.T."/>
            <person name="Grigoriev I.V."/>
        </authorList>
    </citation>
    <scope>NUCLEOTIDE SEQUENCE</scope>
    <source>
        <strain evidence="1">ATCC 90797</strain>
    </source>
</reference>
<accession>A0A9P6ABH5</accession>
<evidence type="ECO:0000313" key="1">
    <source>
        <dbReference type="EMBL" id="KAF9501046.1"/>
    </source>
</evidence>
<sequence length="247" mass="26037">MPPTHLVPPGVQLKMWWIVRCLHFAAEPEEDAVVVAAEVLPLCKMSRTRMVLQLVQQIEPGNIGGSTTSATSSSAKPSPSTVTVEAGSGAISAIGAQAGAGAALAVREGAVAAVEGAVDEFRQLMRNLPWGWVMRGKLKKMYEDWVIHQLTHCIHHSKLKTPLHKLQTSCSWNHTSQDGLAWTMSAGSLFDGKMAMALSGTLKSLLKHVETASKLAGVEMGVEEPAQLGAGVGDPDGVTGLASVDLG</sequence>
<keyword evidence="2" id="KW-1185">Reference proteome</keyword>
<proteinExistence type="predicted"/>
<protein>
    <submittedName>
        <fullName evidence="1">Uncharacterized protein</fullName>
    </submittedName>
</protein>
<dbReference type="AlphaFoldDB" id="A0A9P6ABH5"/>
<dbReference type="EMBL" id="MU154524">
    <property type="protein sequence ID" value="KAF9501046.1"/>
    <property type="molecule type" value="Genomic_DNA"/>
</dbReference>